<keyword evidence="1" id="KW-0238">DNA-binding</keyword>
<dbReference type="SUPFAM" id="SSF47095">
    <property type="entry name" value="HMG-box"/>
    <property type="match status" value="1"/>
</dbReference>
<feature type="region of interest" description="Disordered" evidence="2">
    <location>
        <begin position="281"/>
        <end position="406"/>
    </location>
</feature>
<keyword evidence="1" id="KW-0539">Nucleus</keyword>
<feature type="compositionally biased region" description="Acidic residues" evidence="2">
    <location>
        <begin position="355"/>
        <end position="366"/>
    </location>
</feature>
<feature type="region of interest" description="Disordered" evidence="2">
    <location>
        <begin position="1"/>
        <end position="25"/>
    </location>
</feature>
<feature type="compositionally biased region" description="Basic and acidic residues" evidence="2">
    <location>
        <begin position="393"/>
        <end position="406"/>
    </location>
</feature>
<dbReference type="InterPro" id="IPR009071">
    <property type="entry name" value="HMG_box_dom"/>
</dbReference>
<organism evidence="4 5">
    <name type="scientific">Globodera rostochiensis</name>
    <name type="common">Golden nematode worm</name>
    <name type="synonym">Heterodera rostochiensis</name>
    <dbReference type="NCBI Taxonomy" id="31243"/>
    <lineage>
        <taxon>Eukaryota</taxon>
        <taxon>Metazoa</taxon>
        <taxon>Ecdysozoa</taxon>
        <taxon>Nematoda</taxon>
        <taxon>Chromadorea</taxon>
        <taxon>Rhabditida</taxon>
        <taxon>Tylenchina</taxon>
        <taxon>Tylenchomorpha</taxon>
        <taxon>Tylenchoidea</taxon>
        <taxon>Heteroderidae</taxon>
        <taxon>Heteroderinae</taxon>
        <taxon>Globodera</taxon>
    </lineage>
</organism>
<protein>
    <submittedName>
        <fullName evidence="5">HMG box domain-containing protein</fullName>
    </submittedName>
</protein>
<proteinExistence type="predicted"/>
<feature type="compositionally biased region" description="Polar residues" evidence="2">
    <location>
        <begin position="1"/>
        <end position="14"/>
    </location>
</feature>
<dbReference type="Gene3D" id="1.10.30.10">
    <property type="entry name" value="High mobility group box domain"/>
    <property type="match status" value="1"/>
</dbReference>
<evidence type="ECO:0000256" key="1">
    <source>
        <dbReference type="PROSITE-ProRule" id="PRU00267"/>
    </source>
</evidence>
<evidence type="ECO:0000313" key="4">
    <source>
        <dbReference type="Proteomes" id="UP000887572"/>
    </source>
</evidence>
<dbReference type="AlphaFoldDB" id="A0A914HJF3"/>
<dbReference type="PANTHER" id="PTHR46232">
    <property type="entry name" value="SMARCE1 REGULATOR OF CHROMATIN"/>
    <property type="match status" value="1"/>
</dbReference>
<sequence length="406" mass="47095">MYRPTSSHRSSQQDAMRPPKIPDRPLVPYMRFSKKMWPKVRAEKPDVPLWELGKLIGQLWNGTPPAEKSVFTQEYEQEKIEYEKAMKQYNVAYAQYMAAKNRVKSAHQQHQEKGGGSGRKAASEAVTGVFMQPIDEEDPFELAGKRLAAIRYGKNNRLMAELFSPAYLPDPRSFVPQQRIDHFRRQRMSLEQHQVKSNDELARMDELFSQRKRAIQRDSEAYQGTLKKVCEERPRVDQQRCDELTEQYKEQLLNAWDQFQTKQAAIQAKLEADRRANPVLAELITSKSPAQEEGEEKESVEGVKKEETQQEQMEDEGKEVLKTEEKEREEEEEEAAEVEEEEEALDGKEVKEDEQKEEQEDVEEGREEERHETMPNTEEEEAAANGTANDGQDGEKQQNGREEEEA</sequence>
<dbReference type="PANTHER" id="PTHR46232:SF1">
    <property type="entry name" value="SWI_SNF-RELATED MATRIX-ASSOCIATED ACTIN-DEPENDENT REGULATOR OF CHROMATIN SUBFAMILY E MEMBER 1"/>
    <property type="match status" value="1"/>
</dbReference>
<feature type="DNA-binding region" description="HMG box" evidence="1">
    <location>
        <begin position="22"/>
        <end position="90"/>
    </location>
</feature>
<dbReference type="PROSITE" id="PS50118">
    <property type="entry name" value="HMG_BOX_2"/>
    <property type="match status" value="1"/>
</dbReference>
<accession>A0A914HJF3</accession>
<dbReference type="Proteomes" id="UP000887572">
    <property type="component" value="Unplaced"/>
</dbReference>
<feature type="compositionally biased region" description="Basic and acidic residues" evidence="2">
    <location>
        <begin position="345"/>
        <end position="354"/>
    </location>
</feature>
<dbReference type="GO" id="GO:0031492">
    <property type="term" value="F:nucleosomal DNA binding"/>
    <property type="evidence" value="ECO:0007669"/>
    <property type="project" value="TreeGrafter"/>
</dbReference>
<reference evidence="5" key="1">
    <citation type="submission" date="2022-11" db="UniProtKB">
        <authorList>
            <consortium name="WormBaseParasite"/>
        </authorList>
    </citation>
    <scope>IDENTIFICATION</scope>
</reference>
<dbReference type="Pfam" id="PF00505">
    <property type="entry name" value="HMG_box"/>
    <property type="match status" value="1"/>
</dbReference>
<dbReference type="GO" id="GO:0016922">
    <property type="term" value="F:nuclear receptor binding"/>
    <property type="evidence" value="ECO:0007669"/>
    <property type="project" value="TreeGrafter"/>
</dbReference>
<evidence type="ECO:0000259" key="3">
    <source>
        <dbReference type="PROSITE" id="PS50118"/>
    </source>
</evidence>
<feature type="compositionally biased region" description="Basic and acidic residues" evidence="2">
    <location>
        <begin position="297"/>
        <end position="308"/>
    </location>
</feature>
<dbReference type="CDD" id="cd21983">
    <property type="entry name" value="HMG-box_SMARCE1"/>
    <property type="match status" value="1"/>
</dbReference>
<dbReference type="SMART" id="SM00398">
    <property type="entry name" value="HMG"/>
    <property type="match status" value="1"/>
</dbReference>
<feature type="compositionally biased region" description="Acidic residues" evidence="2">
    <location>
        <begin position="327"/>
        <end position="344"/>
    </location>
</feature>
<name>A0A914HJF3_GLORO</name>
<dbReference type="GO" id="GO:0016514">
    <property type="term" value="C:SWI/SNF complex"/>
    <property type="evidence" value="ECO:0007669"/>
    <property type="project" value="TreeGrafter"/>
</dbReference>
<dbReference type="WBParaSite" id="Gr19_v10_g2025.t1">
    <property type="protein sequence ID" value="Gr19_v10_g2025.t1"/>
    <property type="gene ID" value="Gr19_v10_g2025"/>
</dbReference>
<keyword evidence="4" id="KW-1185">Reference proteome</keyword>
<evidence type="ECO:0000256" key="2">
    <source>
        <dbReference type="SAM" id="MobiDB-lite"/>
    </source>
</evidence>
<dbReference type="GO" id="GO:0045892">
    <property type="term" value="P:negative regulation of DNA-templated transcription"/>
    <property type="evidence" value="ECO:0007669"/>
    <property type="project" value="TreeGrafter"/>
</dbReference>
<feature type="domain" description="HMG box" evidence="3">
    <location>
        <begin position="22"/>
        <end position="90"/>
    </location>
</feature>
<dbReference type="InterPro" id="IPR036910">
    <property type="entry name" value="HMG_box_dom_sf"/>
</dbReference>
<evidence type="ECO:0000313" key="5">
    <source>
        <dbReference type="WBParaSite" id="Gr19_v10_g2025.t1"/>
    </source>
</evidence>